<keyword evidence="3" id="KW-0328">Glycosyltransferase</keyword>
<dbReference type="AlphaFoldDB" id="A0AAV0CFJ2"/>
<comment type="similarity">
    <text evidence="1 3">Belongs to the UDP-glycosyltransferase family.</text>
</comment>
<evidence type="ECO:0000313" key="5">
    <source>
        <dbReference type="EMBL" id="CAH9072948.1"/>
    </source>
</evidence>
<dbReference type="CDD" id="cd03784">
    <property type="entry name" value="GT1_Gtf-like"/>
    <property type="match status" value="1"/>
</dbReference>
<dbReference type="Proteomes" id="UP001152523">
    <property type="component" value="Unassembled WGS sequence"/>
</dbReference>
<reference evidence="5" key="1">
    <citation type="submission" date="2022-07" db="EMBL/GenBank/DDBJ databases">
        <authorList>
            <person name="Macas J."/>
            <person name="Novak P."/>
            <person name="Neumann P."/>
        </authorList>
    </citation>
    <scope>NUCLEOTIDE SEQUENCE</scope>
</reference>
<proteinExistence type="inferred from homology"/>
<organism evidence="5 6">
    <name type="scientific">Cuscuta epithymum</name>
    <dbReference type="NCBI Taxonomy" id="186058"/>
    <lineage>
        <taxon>Eukaryota</taxon>
        <taxon>Viridiplantae</taxon>
        <taxon>Streptophyta</taxon>
        <taxon>Embryophyta</taxon>
        <taxon>Tracheophyta</taxon>
        <taxon>Spermatophyta</taxon>
        <taxon>Magnoliopsida</taxon>
        <taxon>eudicotyledons</taxon>
        <taxon>Gunneridae</taxon>
        <taxon>Pentapetalae</taxon>
        <taxon>asterids</taxon>
        <taxon>lamiids</taxon>
        <taxon>Solanales</taxon>
        <taxon>Convolvulaceae</taxon>
        <taxon>Cuscuteae</taxon>
        <taxon>Cuscuta</taxon>
        <taxon>Cuscuta subgen. Cuscuta</taxon>
    </lineage>
</organism>
<dbReference type="Gene3D" id="3.40.50.2000">
    <property type="entry name" value="Glycogen Phosphorylase B"/>
    <property type="match status" value="2"/>
</dbReference>
<dbReference type="FunFam" id="3.40.50.2000:FF:000056">
    <property type="entry name" value="Glycosyltransferase"/>
    <property type="match status" value="1"/>
</dbReference>
<sequence length="488" mass="53865">MNICPHTQPIKGIRTGVAISIMTQKAELVIVPAPLVGHIVSIVELAKLLLDRDHRLSITVLIIRHPLDPIANTVVQAVLSADSRIRLLHLPEIEPPPAELLKCPENFITTYIKSLMPHVKHSIINNVLSSNPVDTALAGIVFDLFCSSVVDVANELGVPSYLFYTSGAAFLGLNLYFPVMKKECTLSDPDSVVSTFSCPVPARVLPTFAFVEEGFKSFAYSGRKFREAKGMIINTFEELEPYAIQALASDPDLPPVYAVGPMLSPQDHHNGKEEILDWLSQQPPSSVVFLCFGSQGGFEAPQIHQIAEALERSGHRFLWSIRRPQSLNKAEVAGELSDLDGILPEGFAERTRERGMVCGWAPQIEVLAHRATAAFVSHCGWNSILESVRHGVPIVTWPMYAEQQTNAFLLVKELGVGVELTVDYRRTQAAERVIMADDIERAIRGVMDAENPVRKRANEIGEIGRHALLDGGSSFFALQRLINDIFRN</sequence>
<evidence type="ECO:0000256" key="4">
    <source>
        <dbReference type="RuleBase" id="RU362057"/>
    </source>
</evidence>
<protein>
    <recommendedName>
        <fullName evidence="4">Glycosyltransferase</fullName>
        <ecNumber evidence="4">2.4.1.-</ecNumber>
    </recommendedName>
</protein>
<dbReference type="PANTHER" id="PTHR48048:SF83">
    <property type="entry name" value="GLYCOSYLTRANSFERASE"/>
    <property type="match status" value="1"/>
</dbReference>
<comment type="caution">
    <text evidence="5">The sequence shown here is derived from an EMBL/GenBank/DDBJ whole genome shotgun (WGS) entry which is preliminary data.</text>
</comment>
<dbReference type="Pfam" id="PF00201">
    <property type="entry name" value="UDPGT"/>
    <property type="match status" value="1"/>
</dbReference>
<keyword evidence="6" id="KW-1185">Reference proteome</keyword>
<gene>
    <name evidence="5" type="ORF">CEPIT_LOCUS4463</name>
</gene>
<evidence type="ECO:0000256" key="1">
    <source>
        <dbReference type="ARBA" id="ARBA00009995"/>
    </source>
</evidence>
<evidence type="ECO:0000256" key="3">
    <source>
        <dbReference type="RuleBase" id="RU003718"/>
    </source>
</evidence>
<evidence type="ECO:0000256" key="2">
    <source>
        <dbReference type="ARBA" id="ARBA00022679"/>
    </source>
</evidence>
<dbReference type="InterPro" id="IPR035595">
    <property type="entry name" value="UDP_glycos_trans_CS"/>
</dbReference>
<dbReference type="EMBL" id="CAMAPF010000023">
    <property type="protein sequence ID" value="CAH9072948.1"/>
    <property type="molecule type" value="Genomic_DNA"/>
</dbReference>
<accession>A0AAV0CFJ2</accession>
<dbReference type="EC" id="2.4.1.-" evidence="4"/>
<keyword evidence="2 3" id="KW-0808">Transferase</keyword>
<name>A0AAV0CFJ2_9ASTE</name>
<dbReference type="PROSITE" id="PS00375">
    <property type="entry name" value="UDPGT"/>
    <property type="match status" value="1"/>
</dbReference>
<dbReference type="GO" id="GO:0035251">
    <property type="term" value="F:UDP-glucosyltransferase activity"/>
    <property type="evidence" value="ECO:0007669"/>
    <property type="project" value="InterPro"/>
</dbReference>
<dbReference type="SUPFAM" id="SSF53756">
    <property type="entry name" value="UDP-Glycosyltransferase/glycogen phosphorylase"/>
    <property type="match status" value="1"/>
</dbReference>
<dbReference type="InterPro" id="IPR050481">
    <property type="entry name" value="UDP-glycosyltransf_plant"/>
</dbReference>
<dbReference type="PANTHER" id="PTHR48048">
    <property type="entry name" value="GLYCOSYLTRANSFERASE"/>
    <property type="match status" value="1"/>
</dbReference>
<evidence type="ECO:0000313" key="6">
    <source>
        <dbReference type="Proteomes" id="UP001152523"/>
    </source>
</evidence>
<dbReference type="InterPro" id="IPR002213">
    <property type="entry name" value="UDP_glucos_trans"/>
</dbReference>